<protein>
    <recommendedName>
        <fullName evidence="4">Lipoprotein</fullName>
    </recommendedName>
</protein>
<reference evidence="3" key="1">
    <citation type="journal article" date="2019" name="Int. J. Syst. Evol. Microbiol.">
        <title>The Global Catalogue of Microorganisms (GCM) 10K type strain sequencing project: providing services to taxonomists for standard genome sequencing and annotation.</title>
        <authorList>
            <consortium name="The Broad Institute Genomics Platform"/>
            <consortium name="The Broad Institute Genome Sequencing Center for Infectious Disease"/>
            <person name="Wu L."/>
            <person name="Ma J."/>
        </authorList>
    </citation>
    <scope>NUCLEOTIDE SEQUENCE [LARGE SCALE GENOMIC DNA]</scope>
    <source>
        <strain evidence="3">CCM 8897</strain>
    </source>
</reference>
<evidence type="ECO:0008006" key="4">
    <source>
        <dbReference type="Google" id="ProtNLM"/>
    </source>
</evidence>
<evidence type="ECO:0000313" key="3">
    <source>
        <dbReference type="Proteomes" id="UP001596310"/>
    </source>
</evidence>
<evidence type="ECO:0000313" key="2">
    <source>
        <dbReference type="EMBL" id="MFC6314846.1"/>
    </source>
</evidence>
<organism evidence="2 3">
    <name type="scientific">Lapidilactobacillus achengensis</name>
    <dbReference type="NCBI Taxonomy" id="2486000"/>
    <lineage>
        <taxon>Bacteria</taxon>
        <taxon>Bacillati</taxon>
        <taxon>Bacillota</taxon>
        <taxon>Bacilli</taxon>
        <taxon>Lactobacillales</taxon>
        <taxon>Lactobacillaceae</taxon>
        <taxon>Lapidilactobacillus</taxon>
    </lineage>
</organism>
<proteinExistence type="predicted"/>
<accession>A0ABW1UMC9</accession>
<dbReference type="Proteomes" id="UP001596310">
    <property type="component" value="Unassembled WGS sequence"/>
</dbReference>
<comment type="caution">
    <text evidence="2">The sequence shown here is derived from an EMBL/GenBank/DDBJ whole genome shotgun (WGS) entry which is preliminary data.</text>
</comment>
<dbReference type="EMBL" id="JBHSSM010000014">
    <property type="protein sequence ID" value="MFC6314846.1"/>
    <property type="molecule type" value="Genomic_DNA"/>
</dbReference>
<sequence length="204" mass="22652">MHKKSRWLVVVGLLITLVVVGISVQVNRPNKRDHQSVDSSQKSASNSSSSKLVSGSKFVNNPEGNHYIDLYNQIYTSTIKGQANSKEDFANARWQALDLTSVETMSRSKAEVFFYDSLLVIRYPNKTETAGFVISKVTPIKKKSGISGYEFELQPTTEPGGDLFATGRIQLINDAYRAVKLVDPDNLLKLGQVTLLYETDSQDS</sequence>
<name>A0ABW1UMC9_9LACO</name>
<feature type="region of interest" description="Disordered" evidence="1">
    <location>
        <begin position="30"/>
        <end position="57"/>
    </location>
</feature>
<evidence type="ECO:0000256" key="1">
    <source>
        <dbReference type="SAM" id="MobiDB-lite"/>
    </source>
</evidence>
<feature type="compositionally biased region" description="Low complexity" evidence="1">
    <location>
        <begin position="37"/>
        <end position="57"/>
    </location>
</feature>
<dbReference type="RefSeq" id="WP_125600911.1">
    <property type="nucleotide sequence ID" value="NZ_JBHSSM010000014.1"/>
</dbReference>
<gene>
    <name evidence="2" type="ORF">ACFQHW_04590</name>
</gene>
<keyword evidence="3" id="KW-1185">Reference proteome</keyword>